<dbReference type="InParanoid" id="D7FLH2"/>
<keyword evidence="3" id="KW-0067">ATP-binding</keyword>
<dbReference type="GO" id="GO:0005524">
    <property type="term" value="F:ATP binding"/>
    <property type="evidence" value="ECO:0007669"/>
    <property type="project" value="UniProtKB-KW"/>
</dbReference>
<dbReference type="InterPro" id="IPR051701">
    <property type="entry name" value="Mito_OM_Translocase_MSP1"/>
</dbReference>
<feature type="compositionally biased region" description="Low complexity" evidence="5">
    <location>
        <begin position="115"/>
        <end position="125"/>
    </location>
</feature>
<evidence type="ECO:0000259" key="6">
    <source>
        <dbReference type="SMART" id="SM00382"/>
    </source>
</evidence>
<evidence type="ECO:0000313" key="8">
    <source>
        <dbReference type="Proteomes" id="UP000002630"/>
    </source>
</evidence>
<feature type="domain" description="AAA+ ATPase" evidence="6">
    <location>
        <begin position="426"/>
        <end position="590"/>
    </location>
</feature>
<evidence type="ECO:0000256" key="1">
    <source>
        <dbReference type="ARBA" id="ARBA00004173"/>
    </source>
</evidence>
<accession>D7FLH2</accession>
<feature type="compositionally biased region" description="Basic and acidic residues" evidence="5">
    <location>
        <begin position="299"/>
        <end position="311"/>
    </location>
</feature>
<dbReference type="InterPro" id="IPR027417">
    <property type="entry name" value="P-loop_NTPase"/>
</dbReference>
<name>D7FLH2_ECTSI</name>
<feature type="compositionally biased region" description="Gly residues" evidence="5">
    <location>
        <begin position="468"/>
        <end position="477"/>
    </location>
</feature>
<dbReference type="GO" id="GO:0016887">
    <property type="term" value="F:ATP hydrolysis activity"/>
    <property type="evidence" value="ECO:0007669"/>
    <property type="project" value="InterPro"/>
</dbReference>
<dbReference type="InterPro" id="IPR003960">
    <property type="entry name" value="ATPase_AAA_CS"/>
</dbReference>
<evidence type="ECO:0000256" key="3">
    <source>
        <dbReference type="ARBA" id="ARBA00022840"/>
    </source>
</evidence>
<dbReference type="eggNOG" id="KOG0737">
    <property type="taxonomic scope" value="Eukaryota"/>
</dbReference>
<dbReference type="SMART" id="SM00382">
    <property type="entry name" value="AAA"/>
    <property type="match status" value="1"/>
</dbReference>
<dbReference type="EMBL" id="FN648143">
    <property type="protein sequence ID" value="CBJ25788.1"/>
    <property type="molecule type" value="Genomic_DNA"/>
</dbReference>
<gene>
    <name evidence="7" type="ORF">Esi_0016_0022</name>
</gene>
<dbReference type="Gene3D" id="3.40.50.300">
    <property type="entry name" value="P-loop containing nucleotide triphosphate hydrolases"/>
    <property type="match status" value="1"/>
</dbReference>
<dbReference type="GO" id="GO:0005741">
    <property type="term" value="C:mitochondrial outer membrane"/>
    <property type="evidence" value="ECO:0007669"/>
    <property type="project" value="TreeGrafter"/>
</dbReference>
<dbReference type="InterPro" id="IPR003959">
    <property type="entry name" value="ATPase_AAA_core"/>
</dbReference>
<reference evidence="7 8" key="1">
    <citation type="journal article" date="2010" name="Nature">
        <title>The Ectocarpus genome and the independent evolution of multicellularity in brown algae.</title>
        <authorList>
            <person name="Cock J.M."/>
            <person name="Sterck L."/>
            <person name="Rouze P."/>
            <person name="Scornet D."/>
            <person name="Allen A.E."/>
            <person name="Amoutzias G."/>
            <person name="Anthouard V."/>
            <person name="Artiguenave F."/>
            <person name="Aury J.M."/>
            <person name="Badger J.H."/>
            <person name="Beszteri B."/>
            <person name="Billiau K."/>
            <person name="Bonnet E."/>
            <person name="Bothwell J.H."/>
            <person name="Bowler C."/>
            <person name="Boyen C."/>
            <person name="Brownlee C."/>
            <person name="Carrano C.J."/>
            <person name="Charrier B."/>
            <person name="Cho G.Y."/>
            <person name="Coelho S.M."/>
            <person name="Collen J."/>
            <person name="Corre E."/>
            <person name="Da Silva C."/>
            <person name="Delage L."/>
            <person name="Delaroque N."/>
            <person name="Dittami S.M."/>
            <person name="Doulbeau S."/>
            <person name="Elias M."/>
            <person name="Farnham G."/>
            <person name="Gachon C.M."/>
            <person name="Gschloessl B."/>
            <person name="Heesch S."/>
            <person name="Jabbari K."/>
            <person name="Jubin C."/>
            <person name="Kawai H."/>
            <person name="Kimura K."/>
            <person name="Kloareg B."/>
            <person name="Kupper F.C."/>
            <person name="Lang D."/>
            <person name="Le Bail A."/>
            <person name="Leblanc C."/>
            <person name="Lerouge P."/>
            <person name="Lohr M."/>
            <person name="Lopez P.J."/>
            <person name="Martens C."/>
            <person name="Maumus F."/>
            <person name="Michel G."/>
            <person name="Miranda-Saavedra D."/>
            <person name="Morales J."/>
            <person name="Moreau H."/>
            <person name="Motomura T."/>
            <person name="Nagasato C."/>
            <person name="Napoli C.A."/>
            <person name="Nelson D.R."/>
            <person name="Nyvall-Collen P."/>
            <person name="Peters A.F."/>
            <person name="Pommier C."/>
            <person name="Potin P."/>
            <person name="Poulain J."/>
            <person name="Quesneville H."/>
            <person name="Read B."/>
            <person name="Rensing S.A."/>
            <person name="Ritter A."/>
            <person name="Rousvoal S."/>
            <person name="Samanta M."/>
            <person name="Samson G."/>
            <person name="Schroeder D.C."/>
            <person name="Segurens B."/>
            <person name="Strittmatter M."/>
            <person name="Tonon T."/>
            <person name="Tregear J.W."/>
            <person name="Valentin K."/>
            <person name="von Dassow P."/>
            <person name="Yamagishi T."/>
            <person name="Van de Peer Y."/>
            <person name="Wincker P."/>
        </authorList>
    </citation>
    <scope>NUCLEOTIDE SEQUENCE [LARGE SCALE GENOMIC DNA]</scope>
    <source>
        <strain evidence="8">Ec32 / CCAP1310/4</strain>
    </source>
</reference>
<feature type="region of interest" description="Disordered" evidence="5">
    <location>
        <begin position="233"/>
        <end position="353"/>
    </location>
</feature>
<dbReference type="InterPro" id="IPR003593">
    <property type="entry name" value="AAA+_ATPase"/>
</dbReference>
<proteinExistence type="predicted"/>
<comment type="subcellular location">
    <subcellularLocation>
        <location evidence="1">Mitochondrion</location>
    </subcellularLocation>
</comment>
<dbReference type="STRING" id="2880.D7FLH2"/>
<feature type="compositionally biased region" description="Gly residues" evidence="5">
    <location>
        <begin position="321"/>
        <end position="330"/>
    </location>
</feature>
<feature type="compositionally biased region" description="Polar residues" evidence="5">
    <location>
        <begin position="283"/>
        <end position="294"/>
    </location>
</feature>
<dbReference type="Gene3D" id="1.10.8.60">
    <property type="match status" value="1"/>
</dbReference>
<dbReference type="PROSITE" id="PS00674">
    <property type="entry name" value="AAA"/>
    <property type="match status" value="1"/>
</dbReference>
<evidence type="ECO:0000256" key="5">
    <source>
        <dbReference type="SAM" id="MobiDB-lite"/>
    </source>
</evidence>
<protein>
    <recommendedName>
        <fullName evidence="6">AAA+ ATPase domain-containing protein</fullName>
    </recommendedName>
</protein>
<feature type="compositionally biased region" description="Low complexity" evidence="5">
    <location>
        <begin position="94"/>
        <end position="108"/>
    </location>
</feature>
<feature type="region of interest" description="Disordered" evidence="5">
    <location>
        <begin position="467"/>
        <end position="490"/>
    </location>
</feature>
<dbReference type="PANTHER" id="PTHR45644">
    <property type="entry name" value="AAA ATPASE, PUTATIVE (AFU_ORTHOLOGUE AFUA_2G12920)-RELATED-RELATED"/>
    <property type="match status" value="1"/>
</dbReference>
<dbReference type="EMBL" id="FN649737">
    <property type="protein sequence ID" value="CBJ25788.1"/>
    <property type="molecule type" value="Genomic_DNA"/>
</dbReference>
<evidence type="ECO:0000313" key="7">
    <source>
        <dbReference type="EMBL" id="CBJ25788.1"/>
    </source>
</evidence>
<sequence>MMTAIQAADATDAAAAAAIMPAAGTAGRHRRRPAASASAATTTHTAVLLAWWVVACLASAAPSASAAAAAAEVPSRTPPVRHSSDQQRSNPHFGGTAVADPVTTTAPGDRFMQPTTTAGAASGGAPRPETVHAARRHRRRGDGGPIPPAANTAAVYNGRPAGDDGAVALARRAGNGGGAARRRALLASVGTPRQQNDNGRVASGLGWGGGATSPGAAAVAVSPRRLGVAHPTAAAIPGTSGLPTQPTADTSQQSAEEQQQPAPAPTTLASAAGPAAADVPQDISSSTGSGQDSYQQHQQQREKGRAKESRSRTGSGRAGASRGGHGGDVGGRSRSRRARESALPSGTRIPPDVVPSLSEAELETSDAGYVLQGIDKVAADLVDCDRLDVTFEDIAGMEAMKRSLQEIISEPLDLPTDLYPARLIKPCTGILIYGPPGCGKTLIARAVAKQSGAAFLSVKASTLMRTSAGGGGGGGGGSDRRSNDSPGCGGGGVGHSSVMVRAVFSLARKVQPCIVFLDEADGLCYKREEGDRAVNRGMMTELMQLWDELSCSGQDRQDRVVVLAATNRPWDLDPAVQRRFSRSFQVGLPDRKMRKAVLMKALEDVEVEEGFDWRELAVKTEGYSCGDVVELCRERDVGLADSEEAAVAAAAPAEAAALPPVRMRPLRMSDVTSAQARVVPVFWQAEAFRNTYEGYMCSLMDHARKKWSQ</sequence>
<dbReference type="Pfam" id="PF00004">
    <property type="entry name" value="AAA"/>
    <property type="match status" value="1"/>
</dbReference>
<feature type="region of interest" description="Disordered" evidence="5">
    <location>
        <begin position="187"/>
        <end position="216"/>
    </location>
</feature>
<evidence type="ECO:0000256" key="2">
    <source>
        <dbReference type="ARBA" id="ARBA00022741"/>
    </source>
</evidence>
<feature type="region of interest" description="Disordered" evidence="5">
    <location>
        <begin position="72"/>
        <end position="152"/>
    </location>
</feature>
<keyword evidence="8" id="KW-1185">Reference proteome</keyword>
<dbReference type="OMA" id="PNTENNP"/>
<organism evidence="7 8">
    <name type="scientific">Ectocarpus siliculosus</name>
    <name type="common">Brown alga</name>
    <name type="synonym">Conferva siliculosa</name>
    <dbReference type="NCBI Taxonomy" id="2880"/>
    <lineage>
        <taxon>Eukaryota</taxon>
        <taxon>Sar</taxon>
        <taxon>Stramenopiles</taxon>
        <taxon>Ochrophyta</taxon>
        <taxon>PX clade</taxon>
        <taxon>Phaeophyceae</taxon>
        <taxon>Ectocarpales</taxon>
        <taxon>Ectocarpaceae</taxon>
        <taxon>Ectocarpus</taxon>
    </lineage>
</organism>
<keyword evidence="2" id="KW-0547">Nucleotide-binding</keyword>
<evidence type="ECO:0000256" key="4">
    <source>
        <dbReference type="ARBA" id="ARBA00023128"/>
    </source>
</evidence>
<dbReference type="Proteomes" id="UP000002630">
    <property type="component" value="Linkage Group LG12"/>
</dbReference>
<dbReference type="AlphaFoldDB" id="D7FLH2"/>
<dbReference type="PANTHER" id="PTHR45644:SF3">
    <property type="entry name" value="FI08533P-RELATED"/>
    <property type="match status" value="1"/>
</dbReference>
<feature type="compositionally biased region" description="Low complexity" evidence="5">
    <location>
        <begin position="248"/>
        <end position="282"/>
    </location>
</feature>
<keyword evidence="4" id="KW-0496">Mitochondrion</keyword>
<dbReference type="SUPFAM" id="SSF52540">
    <property type="entry name" value="P-loop containing nucleoside triphosphate hydrolases"/>
    <property type="match status" value="1"/>
</dbReference>